<comment type="caution">
    <text evidence="3">The sequence shown here is derived from an EMBL/GenBank/DDBJ whole genome shotgun (WGS) entry which is preliminary data.</text>
</comment>
<evidence type="ECO:0000256" key="1">
    <source>
        <dbReference type="SAM" id="Coils"/>
    </source>
</evidence>
<feature type="compositionally biased region" description="Basic and acidic residues" evidence="2">
    <location>
        <begin position="113"/>
        <end position="123"/>
    </location>
</feature>
<feature type="coiled-coil region" evidence="1">
    <location>
        <begin position="36"/>
        <end position="63"/>
    </location>
</feature>
<dbReference type="OrthoDB" id="10422252at2759"/>
<keyword evidence="4" id="KW-1185">Reference proteome</keyword>
<evidence type="ECO:0000256" key="2">
    <source>
        <dbReference type="SAM" id="MobiDB-lite"/>
    </source>
</evidence>
<accession>A0A6G0YM30</accession>
<evidence type="ECO:0000313" key="3">
    <source>
        <dbReference type="EMBL" id="KAF0758582.1"/>
    </source>
</evidence>
<evidence type="ECO:0000313" key="4">
    <source>
        <dbReference type="Proteomes" id="UP000478052"/>
    </source>
</evidence>
<feature type="region of interest" description="Disordered" evidence="2">
    <location>
        <begin position="113"/>
        <end position="132"/>
    </location>
</feature>
<sequence>MFAGFYKRFFRPDKENPNTLAATTCEKNGESLLMCKRRTKQDIKTLKTEIEKQRSAAMEAKVAAAQQKTPEDRDVEKENSWLLSRLCTSEKDNRWLMERLRIMRIENRKLHGSLRESEDETRKLRNSNAKLEKREAERTMRLRIIQEKCDILSSVTTEVRTLIDQSK</sequence>
<reference evidence="3 4" key="1">
    <citation type="submission" date="2019-08" db="EMBL/GenBank/DDBJ databases">
        <title>Whole genome of Aphis craccivora.</title>
        <authorList>
            <person name="Voronova N.V."/>
            <person name="Shulinski R.S."/>
            <person name="Bandarenka Y.V."/>
            <person name="Zhorov D.G."/>
            <person name="Warner D."/>
        </authorList>
    </citation>
    <scope>NUCLEOTIDE SEQUENCE [LARGE SCALE GENOMIC DNA]</scope>
    <source>
        <strain evidence="3">180601</strain>
        <tissue evidence="3">Whole Body</tissue>
    </source>
</reference>
<name>A0A6G0YM30_APHCR</name>
<proteinExistence type="predicted"/>
<dbReference type="EMBL" id="VUJU01003259">
    <property type="protein sequence ID" value="KAF0758582.1"/>
    <property type="molecule type" value="Genomic_DNA"/>
</dbReference>
<gene>
    <name evidence="3" type="ORF">FWK35_00019931</name>
</gene>
<keyword evidence="1" id="KW-0175">Coiled coil</keyword>
<dbReference type="Proteomes" id="UP000478052">
    <property type="component" value="Unassembled WGS sequence"/>
</dbReference>
<protein>
    <submittedName>
        <fullName evidence="3">Uncharacterized protein</fullName>
    </submittedName>
</protein>
<dbReference type="AlphaFoldDB" id="A0A6G0YM30"/>
<organism evidence="3 4">
    <name type="scientific">Aphis craccivora</name>
    <name type="common">Cowpea aphid</name>
    <dbReference type="NCBI Taxonomy" id="307492"/>
    <lineage>
        <taxon>Eukaryota</taxon>
        <taxon>Metazoa</taxon>
        <taxon>Ecdysozoa</taxon>
        <taxon>Arthropoda</taxon>
        <taxon>Hexapoda</taxon>
        <taxon>Insecta</taxon>
        <taxon>Pterygota</taxon>
        <taxon>Neoptera</taxon>
        <taxon>Paraneoptera</taxon>
        <taxon>Hemiptera</taxon>
        <taxon>Sternorrhyncha</taxon>
        <taxon>Aphidomorpha</taxon>
        <taxon>Aphidoidea</taxon>
        <taxon>Aphididae</taxon>
        <taxon>Aphidini</taxon>
        <taxon>Aphis</taxon>
        <taxon>Aphis</taxon>
    </lineage>
</organism>